<evidence type="ECO:0000313" key="2">
    <source>
        <dbReference type="EMBL" id="PTB42952.1"/>
    </source>
</evidence>
<evidence type="ECO:0000256" key="1">
    <source>
        <dbReference type="SAM" id="Phobius"/>
    </source>
</evidence>
<organism evidence="2 3">
    <name type="scientific">Trichoderma asperellum (strain ATCC 204424 / CBS 433.97 / NBRC 101777)</name>
    <dbReference type="NCBI Taxonomy" id="1042311"/>
    <lineage>
        <taxon>Eukaryota</taxon>
        <taxon>Fungi</taxon>
        <taxon>Dikarya</taxon>
        <taxon>Ascomycota</taxon>
        <taxon>Pezizomycotina</taxon>
        <taxon>Sordariomycetes</taxon>
        <taxon>Hypocreomycetidae</taxon>
        <taxon>Hypocreales</taxon>
        <taxon>Hypocreaceae</taxon>
        <taxon>Trichoderma</taxon>
    </lineage>
</organism>
<keyword evidence="1" id="KW-0812">Transmembrane</keyword>
<name>A0A2T3ZDR2_TRIA4</name>
<dbReference type="AlphaFoldDB" id="A0A2T3ZDR2"/>
<protein>
    <submittedName>
        <fullName evidence="2">Uncharacterized protein</fullName>
    </submittedName>
</protein>
<gene>
    <name evidence="2" type="ORF">M441DRAFT_56002</name>
</gene>
<sequence length="101" mass="10976">MLAASHFVIAVSDGIARDGATPAPSNRALPHQLLALVSLLLCAAICRYSHARSQYYCRRPHTAIGSGSIKCQLSTNGWIDFWRSSVTAQRALALSLDTYSR</sequence>
<keyword evidence="1" id="KW-0472">Membrane</keyword>
<proteinExistence type="predicted"/>
<evidence type="ECO:0000313" key="3">
    <source>
        <dbReference type="Proteomes" id="UP000240493"/>
    </source>
</evidence>
<keyword evidence="3" id="KW-1185">Reference proteome</keyword>
<dbReference type="EMBL" id="KZ679259">
    <property type="protein sequence ID" value="PTB42952.1"/>
    <property type="molecule type" value="Genomic_DNA"/>
</dbReference>
<feature type="transmembrane region" description="Helical" evidence="1">
    <location>
        <begin position="32"/>
        <end position="49"/>
    </location>
</feature>
<accession>A0A2T3ZDR2</accession>
<dbReference type="Proteomes" id="UP000240493">
    <property type="component" value="Unassembled WGS sequence"/>
</dbReference>
<keyword evidence="1" id="KW-1133">Transmembrane helix</keyword>
<reference evidence="2 3" key="1">
    <citation type="submission" date="2016-07" db="EMBL/GenBank/DDBJ databases">
        <title>Multiple horizontal gene transfer events from other fungi enriched the ability of initially mycotrophic Trichoderma (Ascomycota) to feed on dead plant biomass.</title>
        <authorList>
            <consortium name="DOE Joint Genome Institute"/>
            <person name="Aerts A."/>
            <person name="Atanasova L."/>
            <person name="Chenthamara K."/>
            <person name="Zhang J."/>
            <person name="Grujic M."/>
            <person name="Henrissat B."/>
            <person name="Kuo A."/>
            <person name="Salamov A."/>
            <person name="Lipzen A."/>
            <person name="Labutti K."/>
            <person name="Barry K."/>
            <person name="Miao Y."/>
            <person name="Rahimi M.J."/>
            <person name="Shen Q."/>
            <person name="Grigoriev I.V."/>
            <person name="Kubicek C.P."/>
            <person name="Druzhinina I.S."/>
        </authorList>
    </citation>
    <scope>NUCLEOTIDE SEQUENCE [LARGE SCALE GENOMIC DNA]</scope>
    <source>
        <strain evidence="2 3">CBS 433.97</strain>
    </source>
</reference>